<evidence type="ECO:0000256" key="3">
    <source>
        <dbReference type="ARBA" id="ARBA00022807"/>
    </source>
</evidence>
<sequence length="275" mass="30285">SEGFEEELTGAAAVLKQQQQRREKKELQAKIQSMKNSVPKNKKRRKQLTDDIVKLEAEMEERHKQELDAVAKSQPEQTSMDSAVNGVTSRDGLAKQIREQAASVSEGCATGHRGRGASSTGAHLSFLTGAGHLNQQQHTEDLQDWLTRPSSSSESFASQACSGVQSTSAAKTSNSASMSTATPFEWEPNTGVFSSSLTANTPAWGGQLELRALSHILQAPIEVIQADSPLIVIGEEYSIRPITLVYMRQNITIQWNHWSPLQMTDNFIIYLFINK</sequence>
<dbReference type="AlphaFoldDB" id="A0A8C5QQ66"/>
<dbReference type="GO" id="GO:0008234">
    <property type="term" value="F:cysteine-type peptidase activity"/>
    <property type="evidence" value="ECO:0007669"/>
    <property type="project" value="UniProtKB-KW"/>
</dbReference>
<dbReference type="Gene3D" id="3.90.70.80">
    <property type="match status" value="1"/>
</dbReference>
<dbReference type="Pfam" id="PF02338">
    <property type="entry name" value="OTU"/>
    <property type="match status" value="1"/>
</dbReference>
<feature type="domain" description="OTU" evidence="5">
    <location>
        <begin position="198"/>
        <end position="245"/>
    </location>
</feature>
<feature type="compositionally biased region" description="Polar residues" evidence="4">
    <location>
        <begin position="30"/>
        <end position="39"/>
    </location>
</feature>
<evidence type="ECO:0000256" key="2">
    <source>
        <dbReference type="ARBA" id="ARBA00022786"/>
    </source>
</evidence>
<evidence type="ECO:0000259" key="5">
    <source>
        <dbReference type="Pfam" id="PF02338"/>
    </source>
</evidence>
<reference evidence="6" key="2">
    <citation type="submission" date="2025-09" db="UniProtKB">
        <authorList>
            <consortium name="Ensembl"/>
        </authorList>
    </citation>
    <scope>IDENTIFICATION</scope>
</reference>
<evidence type="ECO:0000313" key="6">
    <source>
        <dbReference type="Ensembl" id="ENSLLEP00000041594.1"/>
    </source>
</evidence>
<dbReference type="GO" id="GO:0006508">
    <property type="term" value="P:proteolysis"/>
    <property type="evidence" value="ECO:0007669"/>
    <property type="project" value="UniProtKB-KW"/>
</dbReference>
<dbReference type="Ensembl" id="ENSLLET00000043260.1">
    <property type="protein sequence ID" value="ENSLLEP00000041594.1"/>
    <property type="gene ID" value="ENSLLEG00000026389.1"/>
</dbReference>
<keyword evidence="7" id="KW-1185">Reference proteome</keyword>
<proteinExistence type="predicted"/>
<dbReference type="InterPro" id="IPR003323">
    <property type="entry name" value="OTU_dom"/>
</dbReference>
<evidence type="ECO:0000313" key="7">
    <source>
        <dbReference type="Proteomes" id="UP000694569"/>
    </source>
</evidence>
<evidence type="ECO:0000256" key="4">
    <source>
        <dbReference type="SAM" id="MobiDB-lite"/>
    </source>
</evidence>
<protein>
    <recommendedName>
        <fullName evidence="5">OTU domain-containing protein</fullName>
    </recommendedName>
</protein>
<dbReference type="InterPro" id="IPR038765">
    <property type="entry name" value="Papain-like_cys_pep_sf"/>
</dbReference>
<dbReference type="Proteomes" id="UP000694569">
    <property type="component" value="Unplaced"/>
</dbReference>
<dbReference type="GeneTree" id="ENSGT00390000012840"/>
<evidence type="ECO:0000256" key="1">
    <source>
        <dbReference type="ARBA" id="ARBA00022670"/>
    </source>
</evidence>
<keyword evidence="1" id="KW-0645">Protease</keyword>
<accession>A0A8C5QQ66</accession>
<feature type="region of interest" description="Disordered" evidence="4">
    <location>
        <begin position="16"/>
        <end position="48"/>
    </location>
</feature>
<organism evidence="6 7">
    <name type="scientific">Leptobrachium leishanense</name>
    <name type="common">Leishan spiny toad</name>
    <dbReference type="NCBI Taxonomy" id="445787"/>
    <lineage>
        <taxon>Eukaryota</taxon>
        <taxon>Metazoa</taxon>
        <taxon>Chordata</taxon>
        <taxon>Craniata</taxon>
        <taxon>Vertebrata</taxon>
        <taxon>Euteleostomi</taxon>
        <taxon>Amphibia</taxon>
        <taxon>Batrachia</taxon>
        <taxon>Anura</taxon>
        <taxon>Pelobatoidea</taxon>
        <taxon>Megophryidae</taxon>
        <taxon>Leptobrachium</taxon>
    </lineage>
</organism>
<name>A0A8C5QQ66_9ANUR</name>
<keyword evidence="3" id="KW-0378">Hydrolase</keyword>
<reference evidence="6" key="1">
    <citation type="submission" date="2025-08" db="UniProtKB">
        <authorList>
            <consortium name="Ensembl"/>
        </authorList>
    </citation>
    <scope>IDENTIFICATION</scope>
</reference>
<keyword evidence="2" id="KW-0833">Ubl conjugation pathway</keyword>
<keyword evidence="3" id="KW-0788">Thiol protease</keyword>
<dbReference type="SUPFAM" id="SSF54001">
    <property type="entry name" value="Cysteine proteinases"/>
    <property type="match status" value="1"/>
</dbReference>